<comment type="function">
    <text evidence="4">Catalyzes the dephosphorylation of the nucleoside 5'-monophosphates deoxyadenosine monophosphate (dAMP), deoxycytidine monophosphate (dCMP), deoxyguanosine monophosphate (dGMP) and deoxythymidine monophosphate (dTMP).</text>
</comment>
<dbReference type="Pfam" id="PF13023">
    <property type="entry name" value="HD_3"/>
    <property type="match status" value="1"/>
</dbReference>
<evidence type="ECO:0000256" key="4">
    <source>
        <dbReference type="ARBA" id="ARBA00004074"/>
    </source>
</evidence>
<gene>
    <name evidence="11" type="ORF">KFL_005120080</name>
</gene>
<dbReference type="InterPro" id="IPR003607">
    <property type="entry name" value="HD/PDEase_dom"/>
</dbReference>
<dbReference type="Proteomes" id="UP000054558">
    <property type="component" value="Unassembled WGS sequence"/>
</dbReference>
<evidence type="ECO:0000313" key="11">
    <source>
        <dbReference type="EMBL" id="GAQ89337.1"/>
    </source>
</evidence>
<accession>A0A1Y1IKZ6</accession>
<dbReference type="InterPro" id="IPR039356">
    <property type="entry name" value="YfbR/HDDC2"/>
</dbReference>
<dbReference type="STRING" id="105231.A0A1Y1IKZ6"/>
<name>A0A1Y1IKZ6_KLENI</name>
<keyword evidence="8" id="KW-0479">Metal-binding</keyword>
<evidence type="ECO:0000256" key="8">
    <source>
        <dbReference type="ARBA" id="ARBA00022723"/>
    </source>
</evidence>
<evidence type="ECO:0000256" key="6">
    <source>
        <dbReference type="ARBA" id="ARBA00011738"/>
    </source>
</evidence>
<evidence type="ECO:0000256" key="3">
    <source>
        <dbReference type="ARBA" id="ARBA00001941"/>
    </source>
</evidence>
<dbReference type="EMBL" id="DF237461">
    <property type="protein sequence ID" value="GAQ89337.1"/>
    <property type="molecule type" value="Genomic_DNA"/>
</dbReference>
<dbReference type="AlphaFoldDB" id="A0A1Y1IKZ6"/>
<dbReference type="InterPro" id="IPR006674">
    <property type="entry name" value="HD_domain"/>
</dbReference>
<keyword evidence="9" id="KW-0378">Hydrolase</keyword>
<comment type="catalytic activity">
    <reaction evidence="1">
        <text>a 2'-deoxyribonucleoside 5'-phosphate + H2O = a 2'-deoxyribonucleoside + phosphate</text>
        <dbReference type="Rhea" id="RHEA:36167"/>
        <dbReference type="ChEBI" id="CHEBI:15377"/>
        <dbReference type="ChEBI" id="CHEBI:18274"/>
        <dbReference type="ChEBI" id="CHEBI:43474"/>
        <dbReference type="ChEBI" id="CHEBI:65317"/>
        <dbReference type="EC" id="3.1.3.89"/>
    </reaction>
</comment>
<dbReference type="PROSITE" id="PS51831">
    <property type="entry name" value="HD"/>
    <property type="match status" value="1"/>
</dbReference>
<comment type="similarity">
    <text evidence="5">Belongs to the HDDC2 family.</text>
</comment>
<dbReference type="GO" id="GO:0002953">
    <property type="term" value="F:5'-deoxynucleotidase activity"/>
    <property type="evidence" value="ECO:0000318"/>
    <property type="project" value="GO_Central"/>
</dbReference>
<comment type="subunit">
    <text evidence="6">Homodimer.</text>
</comment>
<comment type="cofactor">
    <cofactor evidence="2">
        <name>Mn(2+)</name>
        <dbReference type="ChEBI" id="CHEBI:29035"/>
    </cofactor>
</comment>
<evidence type="ECO:0000259" key="10">
    <source>
        <dbReference type="PROSITE" id="PS51831"/>
    </source>
</evidence>
<reference evidence="11 12" key="1">
    <citation type="journal article" date="2014" name="Nat. Commun.">
        <title>Klebsormidium flaccidum genome reveals primary factors for plant terrestrial adaptation.</title>
        <authorList>
            <person name="Hori K."/>
            <person name="Maruyama F."/>
            <person name="Fujisawa T."/>
            <person name="Togashi T."/>
            <person name="Yamamoto N."/>
            <person name="Seo M."/>
            <person name="Sato S."/>
            <person name="Yamada T."/>
            <person name="Mori H."/>
            <person name="Tajima N."/>
            <person name="Moriyama T."/>
            <person name="Ikeuchi M."/>
            <person name="Watanabe M."/>
            <person name="Wada H."/>
            <person name="Kobayashi K."/>
            <person name="Saito M."/>
            <person name="Masuda T."/>
            <person name="Sasaki-Sekimoto Y."/>
            <person name="Mashiguchi K."/>
            <person name="Awai K."/>
            <person name="Shimojima M."/>
            <person name="Masuda S."/>
            <person name="Iwai M."/>
            <person name="Nobusawa T."/>
            <person name="Narise T."/>
            <person name="Kondo S."/>
            <person name="Saito H."/>
            <person name="Sato R."/>
            <person name="Murakawa M."/>
            <person name="Ihara Y."/>
            <person name="Oshima-Yamada Y."/>
            <person name="Ohtaka K."/>
            <person name="Satoh M."/>
            <person name="Sonobe K."/>
            <person name="Ishii M."/>
            <person name="Ohtani R."/>
            <person name="Kanamori-Sato M."/>
            <person name="Honoki R."/>
            <person name="Miyazaki D."/>
            <person name="Mochizuki H."/>
            <person name="Umetsu J."/>
            <person name="Higashi K."/>
            <person name="Shibata D."/>
            <person name="Kamiya Y."/>
            <person name="Sato N."/>
            <person name="Nakamura Y."/>
            <person name="Tabata S."/>
            <person name="Ida S."/>
            <person name="Kurokawa K."/>
            <person name="Ohta H."/>
        </authorList>
    </citation>
    <scope>NUCLEOTIDE SEQUENCE [LARGE SCALE GENOMIC DNA]</scope>
    <source>
        <strain evidence="11 12">NIES-2285</strain>
    </source>
</reference>
<dbReference type="PANTHER" id="PTHR11845">
    <property type="entry name" value="5'-DEOXYNUCLEOTIDASE HDDC2"/>
    <property type="match status" value="1"/>
</dbReference>
<dbReference type="Gene3D" id="1.10.3210.10">
    <property type="entry name" value="Hypothetical protein af1432"/>
    <property type="match status" value="1"/>
</dbReference>
<evidence type="ECO:0000256" key="1">
    <source>
        <dbReference type="ARBA" id="ARBA00001638"/>
    </source>
</evidence>
<dbReference type="PANTHER" id="PTHR11845:SF13">
    <property type="entry name" value="5'-DEOXYNUCLEOTIDASE HDDC2"/>
    <property type="match status" value="1"/>
</dbReference>
<evidence type="ECO:0000256" key="7">
    <source>
        <dbReference type="ARBA" id="ARBA00012964"/>
    </source>
</evidence>
<dbReference type="FunFam" id="1.10.3210.10:FF:000016">
    <property type="entry name" value="HD domain-containing protein 2"/>
    <property type="match status" value="1"/>
</dbReference>
<evidence type="ECO:0000256" key="9">
    <source>
        <dbReference type="ARBA" id="ARBA00022801"/>
    </source>
</evidence>
<proteinExistence type="inferred from homology"/>
<evidence type="ECO:0000256" key="2">
    <source>
        <dbReference type="ARBA" id="ARBA00001936"/>
    </source>
</evidence>
<dbReference type="SUPFAM" id="SSF109604">
    <property type="entry name" value="HD-domain/PDEase-like"/>
    <property type="match status" value="1"/>
</dbReference>
<organism evidence="11 12">
    <name type="scientific">Klebsormidium nitens</name>
    <name type="common">Green alga</name>
    <name type="synonym">Ulothrix nitens</name>
    <dbReference type="NCBI Taxonomy" id="105231"/>
    <lineage>
        <taxon>Eukaryota</taxon>
        <taxon>Viridiplantae</taxon>
        <taxon>Streptophyta</taxon>
        <taxon>Klebsormidiophyceae</taxon>
        <taxon>Klebsormidiales</taxon>
        <taxon>Klebsormidiaceae</taxon>
        <taxon>Klebsormidium</taxon>
    </lineage>
</organism>
<sequence>MASSPMDESQTASTSTSQSVGSLVNFLTLIQSLKTTKRTGWINHGVAGPESIADHMYRMAMMAFMIDPKDAAVDRDRCIRMAIVHDVAEALVGDITPDDGISKEEKNRREAAAMEHMCLLLGETPQAQEMRDLWLEYDAASTLEAKLVKDFDKLEMILQAQEYEASQGKVLDDFFVAAGRIQTDIGKKLADEIVVRRPNKR</sequence>
<feature type="domain" description="HD" evidence="10">
    <location>
        <begin position="52"/>
        <end position="157"/>
    </location>
</feature>
<dbReference type="OMA" id="TWRLCLM"/>
<dbReference type="SMART" id="SM00471">
    <property type="entry name" value="HDc"/>
    <property type="match status" value="1"/>
</dbReference>
<dbReference type="OrthoDB" id="10254258at2759"/>
<dbReference type="GO" id="GO:0046872">
    <property type="term" value="F:metal ion binding"/>
    <property type="evidence" value="ECO:0007669"/>
    <property type="project" value="UniProtKB-KW"/>
</dbReference>
<comment type="cofactor">
    <cofactor evidence="3">
        <name>Co(2+)</name>
        <dbReference type="ChEBI" id="CHEBI:48828"/>
    </cofactor>
</comment>
<evidence type="ECO:0000313" key="12">
    <source>
        <dbReference type="Proteomes" id="UP000054558"/>
    </source>
</evidence>
<evidence type="ECO:0000256" key="5">
    <source>
        <dbReference type="ARBA" id="ARBA00009999"/>
    </source>
</evidence>
<protein>
    <recommendedName>
        <fullName evidence="7">5'-deoxynucleotidase</fullName>
        <ecNumber evidence="7">3.1.3.89</ecNumber>
    </recommendedName>
</protein>
<dbReference type="EC" id="3.1.3.89" evidence="7"/>
<keyword evidence="12" id="KW-1185">Reference proteome</keyword>